<evidence type="ECO:0000256" key="2">
    <source>
        <dbReference type="ARBA" id="ARBA00022695"/>
    </source>
</evidence>
<keyword evidence="2" id="KW-0548">Nucleotidyltransferase</keyword>
<keyword evidence="6" id="KW-0695">RNA-directed DNA polymerase</keyword>
<reference evidence="8" key="1">
    <citation type="submission" date="2013-11" db="EMBL/GenBank/DDBJ databases">
        <title>Genome sequence of the fusiform rust pathogen reveals effectors for host alternation and coevolution with pine.</title>
        <authorList>
            <consortium name="DOE Joint Genome Institute"/>
            <person name="Smith K."/>
            <person name="Pendleton A."/>
            <person name="Kubisiak T."/>
            <person name="Anderson C."/>
            <person name="Salamov A."/>
            <person name="Aerts A."/>
            <person name="Riley R."/>
            <person name="Clum A."/>
            <person name="Lindquist E."/>
            <person name="Ence D."/>
            <person name="Campbell M."/>
            <person name="Kronenberg Z."/>
            <person name="Feau N."/>
            <person name="Dhillon B."/>
            <person name="Hamelin R."/>
            <person name="Burleigh J."/>
            <person name="Smith J."/>
            <person name="Yandell M."/>
            <person name="Nelson C."/>
            <person name="Grigoriev I."/>
            <person name="Davis J."/>
        </authorList>
    </citation>
    <scope>NUCLEOTIDE SEQUENCE</scope>
    <source>
        <strain evidence="8">G11</strain>
    </source>
</reference>
<dbReference type="OrthoDB" id="2446696at2759"/>
<dbReference type="Proteomes" id="UP000886653">
    <property type="component" value="Unassembled WGS sequence"/>
</dbReference>
<organism evidence="8 9">
    <name type="scientific">Cronartium quercuum f. sp. fusiforme G11</name>
    <dbReference type="NCBI Taxonomy" id="708437"/>
    <lineage>
        <taxon>Eukaryota</taxon>
        <taxon>Fungi</taxon>
        <taxon>Dikarya</taxon>
        <taxon>Basidiomycota</taxon>
        <taxon>Pucciniomycotina</taxon>
        <taxon>Pucciniomycetes</taxon>
        <taxon>Pucciniales</taxon>
        <taxon>Coleosporiaceae</taxon>
        <taxon>Cronartium</taxon>
    </lineage>
</organism>
<evidence type="ECO:0000313" key="9">
    <source>
        <dbReference type="Proteomes" id="UP000886653"/>
    </source>
</evidence>
<protein>
    <recommendedName>
        <fullName evidence="7">Reverse transcriptase RNase H-like domain-containing protein</fullName>
    </recommendedName>
</protein>
<keyword evidence="9" id="KW-1185">Reference proteome</keyword>
<evidence type="ECO:0000256" key="6">
    <source>
        <dbReference type="ARBA" id="ARBA00022918"/>
    </source>
</evidence>
<dbReference type="GO" id="GO:0003964">
    <property type="term" value="F:RNA-directed DNA polymerase activity"/>
    <property type="evidence" value="ECO:0007669"/>
    <property type="project" value="UniProtKB-KW"/>
</dbReference>
<dbReference type="InterPro" id="IPR041373">
    <property type="entry name" value="RT_RNaseH"/>
</dbReference>
<keyword evidence="5" id="KW-0378">Hydrolase</keyword>
<feature type="domain" description="Reverse transcriptase RNase H-like" evidence="7">
    <location>
        <begin position="1"/>
        <end position="48"/>
    </location>
</feature>
<evidence type="ECO:0000256" key="1">
    <source>
        <dbReference type="ARBA" id="ARBA00022679"/>
    </source>
</evidence>
<name>A0A9P6T526_9BASI</name>
<keyword evidence="4" id="KW-0255">Endonuclease</keyword>
<dbReference type="Pfam" id="PF17917">
    <property type="entry name" value="RT_RNaseH"/>
    <property type="match status" value="1"/>
</dbReference>
<dbReference type="AlphaFoldDB" id="A0A9P6T526"/>
<proteinExistence type="predicted"/>
<keyword evidence="1" id="KW-0808">Transferase</keyword>
<accession>A0A9P6T526</accession>
<evidence type="ECO:0000313" key="8">
    <source>
        <dbReference type="EMBL" id="KAG0139387.1"/>
    </source>
</evidence>
<gene>
    <name evidence="8" type="ORF">CROQUDRAFT_54804</name>
</gene>
<sequence length="49" mass="5828">WQVHDQELMTICLTFEEFQAWLVGTNKPVLVFSDHANLQYFMESQKLNP</sequence>
<feature type="non-terminal residue" evidence="8">
    <location>
        <position position="1"/>
    </location>
</feature>
<dbReference type="EMBL" id="MU167604">
    <property type="protein sequence ID" value="KAG0139387.1"/>
    <property type="molecule type" value="Genomic_DNA"/>
</dbReference>
<keyword evidence="3" id="KW-0540">Nuclease</keyword>
<evidence type="ECO:0000256" key="4">
    <source>
        <dbReference type="ARBA" id="ARBA00022759"/>
    </source>
</evidence>
<evidence type="ECO:0000256" key="3">
    <source>
        <dbReference type="ARBA" id="ARBA00022722"/>
    </source>
</evidence>
<dbReference type="GO" id="GO:0016787">
    <property type="term" value="F:hydrolase activity"/>
    <property type="evidence" value="ECO:0007669"/>
    <property type="project" value="UniProtKB-KW"/>
</dbReference>
<comment type="caution">
    <text evidence="8">The sequence shown here is derived from an EMBL/GenBank/DDBJ whole genome shotgun (WGS) entry which is preliminary data.</text>
</comment>
<evidence type="ECO:0000259" key="7">
    <source>
        <dbReference type="Pfam" id="PF17917"/>
    </source>
</evidence>
<dbReference type="GO" id="GO:0004519">
    <property type="term" value="F:endonuclease activity"/>
    <property type="evidence" value="ECO:0007669"/>
    <property type="project" value="UniProtKB-KW"/>
</dbReference>
<evidence type="ECO:0000256" key="5">
    <source>
        <dbReference type="ARBA" id="ARBA00022801"/>
    </source>
</evidence>